<sequence>MQQTQQIQSIQQTQIQYLIGVDGGGTGTRIVLTDSNGIELARGSAGPSGLMHGATAAWQAILAAIEQAFTTSGIVAPDFQQMAIGCGLAGVNNKLWAAEFVAANPGFGLLIAETDAGTTLLGAHQGKPGAIIALGTGSVGEVMMADGSRREVGGWGFPSSDEASGAWMGLRAMNHVQHVLDGRASTDNFAIAIVDFCGGNKDAVFAWLGGATQTKFAQLAPLVIQYASSNPKARSILLEAGMEVEKMANALDPSGTMPVALCGGLAEAIWNYLPEKLLQRVTKPIGDSAVGALILVKNQLMKL</sequence>
<proteinExistence type="predicted"/>
<dbReference type="Pfam" id="PF01869">
    <property type="entry name" value="BcrAD_BadFG"/>
    <property type="match status" value="1"/>
</dbReference>
<protein>
    <submittedName>
        <fullName evidence="2">ATPase</fullName>
    </submittedName>
</protein>
<dbReference type="PANTHER" id="PTHR43190">
    <property type="entry name" value="N-ACETYL-D-GLUCOSAMINE KINASE"/>
    <property type="match status" value="1"/>
</dbReference>
<dbReference type="RefSeq" id="WP_186891005.1">
    <property type="nucleotide sequence ID" value="NZ_JACOFU010000003.1"/>
</dbReference>
<dbReference type="PANTHER" id="PTHR43190:SF3">
    <property type="entry name" value="N-ACETYL-D-GLUCOSAMINE KINASE"/>
    <property type="match status" value="1"/>
</dbReference>
<dbReference type="Proteomes" id="UP000643610">
    <property type="component" value="Unassembled WGS sequence"/>
</dbReference>
<dbReference type="EMBL" id="JACOFU010000003">
    <property type="protein sequence ID" value="MBC3831924.1"/>
    <property type="molecule type" value="Genomic_DNA"/>
</dbReference>
<evidence type="ECO:0000313" key="2">
    <source>
        <dbReference type="EMBL" id="MBC3831924.1"/>
    </source>
</evidence>
<dbReference type="InterPro" id="IPR043129">
    <property type="entry name" value="ATPase_NBD"/>
</dbReference>
<organism evidence="2 3">
    <name type="scientific">Undibacterium amnicola</name>
    <dbReference type="NCBI Taxonomy" id="1834038"/>
    <lineage>
        <taxon>Bacteria</taxon>
        <taxon>Pseudomonadati</taxon>
        <taxon>Pseudomonadota</taxon>
        <taxon>Betaproteobacteria</taxon>
        <taxon>Burkholderiales</taxon>
        <taxon>Oxalobacteraceae</taxon>
        <taxon>Undibacterium</taxon>
    </lineage>
</organism>
<feature type="domain" description="ATPase BadF/BadG/BcrA/BcrD type" evidence="1">
    <location>
        <begin position="19"/>
        <end position="295"/>
    </location>
</feature>
<keyword evidence="3" id="KW-1185">Reference proteome</keyword>
<evidence type="ECO:0000313" key="3">
    <source>
        <dbReference type="Proteomes" id="UP000643610"/>
    </source>
</evidence>
<dbReference type="Gene3D" id="3.30.420.40">
    <property type="match status" value="2"/>
</dbReference>
<comment type="caution">
    <text evidence="2">The sequence shown here is derived from an EMBL/GenBank/DDBJ whole genome shotgun (WGS) entry which is preliminary data.</text>
</comment>
<dbReference type="CDD" id="cd24082">
    <property type="entry name" value="ASKHA_NBD_GspK-like"/>
    <property type="match status" value="1"/>
</dbReference>
<accession>A0ABR6XSA1</accession>
<reference evidence="2 3" key="1">
    <citation type="submission" date="2020-08" db="EMBL/GenBank/DDBJ databases">
        <title>Novel species isolated from subtropical streams in China.</title>
        <authorList>
            <person name="Lu H."/>
        </authorList>
    </citation>
    <scope>NUCLEOTIDE SEQUENCE [LARGE SCALE GENOMIC DNA]</scope>
    <source>
        <strain evidence="2 3">KCTC 52442</strain>
    </source>
</reference>
<dbReference type="SUPFAM" id="SSF53067">
    <property type="entry name" value="Actin-like ATPase domain"/>
    <property type="match status" value="2"/>
</dbReference>
<dbReference type="InterPro" id="IPR052519">
    <property type="entry name" value="Euk-type_GlcNAc_Kinase"/>
</dbReference>
<gene>
    <name evidence="2" type="ORF">H8K33_10425</name>
</gene>
<dbReference type="InterPro" id="IPR002731">
    <property type="entry name" value="ATPase_BadF"/>
</dbReference>
<name>A0ABR6XSA1_9BURK</name>
<evidence type="ECO:0000259" key="1">
    <source>
        <dbReference type="Pfam" id="PF01869"/>
    </source>
</evidence>